<comment type="pathway">
    <text evidence="1 6">Cell wall biogenesis; peptidoglycan biosynthesis.</text>
</comment>
<dbReference type="GO" id="GO:0071555">
    <property type="term" value="P:cell wall organization"/>
    <property type="evidence" value="ECO:0007669"/>
    <property type="project" value="UniProtKB-UniRule"/>
</dbReference>
<evidence type="ECO:0000256" key="2">
    <source>
        <dbReference type="ARBA" id="ARBA00022679"/>
    </source>
</evidence>
<dbReference type="PANTHER" id="PTHR30582">
    <property type="entry name" value="L,D-TRANSPEPTIDASE"/>
    <property type="match status" value="1"/>
</dbReference>
<dbReference type="GO" id="GO:0005576">
    <property type="term" value="C:extracellular region"/>
    <property type="evidence" value="ECO:0007669"/>
    <property type="project" value="TreeGrafter"/>
</dbReference>
<dbReference type="SUPFAM" id="SSF141523">
    <property type="entry name" value="L,D-transpeptidase catalytic domain-like"/>
    <property type="match status" value="1"/>
</dbReference>
<dbReference type="CDD" id="cd16913">
    <property type="entry name" value="YkuD_like"/>
    <property type="match status" value="1"/>
</dbReference>
<evidence type="ECO:0000256" key="5">
    <source>
        <dbReference type="ARBA" id="ARBA00023316"/>
    </source>
</evidence>
<dbReference type="PATRIC" id="fig|1618411.3.peg.364"/>
<comment type="caution">
    <text evidence="8">The sequence shown here is derived from an EMBL/GenBank/DDBJ whole genome shotgun (WGS) entry which is preliminary data.</text>
</comment>
<dbReference type="Gene3D" id="2.40.440.10">
    <property type="entry name" value="L,D-transpeptidase catalytic domain-like"/>
    <property type="match status" value="1"/>
</dbReference>
<dbReference type="Pfam" id="PF03734">
    <property type="entry name" value="YkuD"/>
    <property type="match status" value="1"/>
</dbReference>
<dbReference type="GO" id="GO:0008360">
    <property type="term" value="P:regulation of cell shape"/>
    <property type="evidence" value="ECO:0007669"/>
    <property type="project" value="UniProtKB-UniRule"/>
</dbReference>
<keyword evidence="4 6" id="KW-0573">Peptidoglycan synthesis</keyword>
<evidence type="ECO:0000256" key="6">
    <source>
        <dbReference type="PROSITE-ProRule" id="PRU01373"/>
    </source>
</evidence>
<evidence type="ECO:0000313" key="8">
    <source>
        <dbReference type="EMBL" id="KKS04662.1"/>
    </source>
</evidence>
<feature type="active site" description="Nucleophile" evidence="6">
    <location>
        <position position="196"/>
    </location>
</feature>
<feature type="domain" description="L,D-TPase catalytic" evidence="7">
    <location>
        <begin position="102"/>
        <end position="220"/>
    </location>
</feature>
<dbReference type="PROSITE" id="PS52029">
    <property type="entry name" value="LD_TPASE"/>
    <property type="match status" value="1"/>
</dbReference>
<dbReference type="GO" id="GO:0018104">
    <property type="term" value="P:peptidoglycan-protein cross-linking"/>
    <property type="evidence" value="ECO:0007669"/>
    <property type="project" value="TreeGrafter"/>
</dbReference>
<feature type="active site" description="Proton donor/acceptor" evidence="6">
    <location>
        <position position="180"/>
    </location>
</feature>
<sequence>MNLKKGISQLATLAVIFAILIVLASPARRYIYWSYQHLGVKIGINFNNIASKSYVSFIKSQSGELEKDNQAIFLNRNVAFKDAIASKRVDILGESTAAPGEKWIEIDLSDQRLNMKEGDTTVGSFLISSGKWAPTPTGEWRVWTKLRYTRMQGGSKALGTYYNLPNVPYVMYYYQGYGVHGAYWHNNFGQPMSHGCVNMKPEEAGIVFNWADVGTRVVVHN</sequence>
<dbReference type="AlphaFoldDB" id="A0A0G0VY77"/>
<protein>
    <recommendedName>
        <fullName evidence="7">L,D-TPase catalytic domain-containing protein</fullName>
    </recommendedName>
</protein>
<reference evidence="8 9" key="1">
    <citation type="journal article" date="2015" name="Nature">
        <title>rRNA introns, odd ribosomes, and small enigmatic genomes across a large radiation of phyla.</title>
        <authorList>
            <person name="Brown C.T."/>
            <person name="Hug L.A."/>
            <person name="Thomas B.C."/>
            <person name="Sharon I."/>
            <person name="Castelle C.J."/>
            <person name="Singh A."/>
            <person name="Wilkins M.J."/>
            <person name="Williams K.H."/>
            <person name="Banfield J.F."/>
        </authorList>
    </citation>
    <scope>NUCLEOTIDE SEQUENCE [LARGE SCALE GENOMIC DNA]</scope>
</reference>
<keyword evidence="2" id="KW-0808">Transferase</keyword>
<evidence type="ECO:0000313" key="9">
    <source>
        <dbReference type="Proteomes" id="UP000034493"/>
    </source>
</evidence>
<accession>A0A0G0VY77</accession>
<organism evidence="8 9">
    <name type="scientific">Candidatus Curtissbacteria bacterium GW2011_GWA2_41_24</name>
    <dbReference type="NCBI Taxonomy" id="1618411"/>
    <lineage>
        <taxon>Bacteria</taxon>
        <taxon>Candidatus Curtissiibacteriota</taxon>
    </lineage>
</organism>
<gene>
    <name evidence="8" type="ORF">UU56_C0004G0063</name>
</gene>
<evidence type="ECO:0000259" key="7">
    <source>
        <dbReference type="PROSITE" id="PS52029"/>
    </source>
</evidence>
<evidence type="ECO:0000256" key="3">
    <source>
        <dbReference type="ARBA" id="ARBA00022960"/>
    </source>
</evidence>
<keyword evidence="3 6" id="KW-0133">Cell shape</keyword>
<dbReference type="PANTHER" id="PTHR30582:SF2">
    <property type="entry name" value="L,D-TRANSPEPTIDASE YCIB-RELATED"/>
    <property type="match status" value="1"/>
</dbReference>
<keyword evidence="5 6" id="KW-0961">Cell wall biogenesis/degradation</keyword>
<proteinExistence type="predicted"/>
<dbReference type="InterPro" id="IPR005490">
    <property type="entry name" value="LD_TPept_cat_dom"/>
</dbReference>
<dbReference type="EMBL" id="LCBC01000004">
    <property type="protein sequence ID" value="KKS04662.1"/>
    <property type="molecule type" value="Genomic_DNA"/>
</dbReference>
<dbReference type="GO" id="GO:0016740">
    <property type="term" value="F:transferase activity"/>
    <property type="evidence" value="ECO:0007669"/>
    <property type="project" value="UniProtKB-KW"/>
</dbReference>
<evidence type="ECO:0000256" key="4">
    <source>
        <dbReference type="ARBA" id="ARBA00022984"/>
    </source>
</evidence>
<dbReference type="GO" id="GO:0071972">
    <property type="term" value="F:peptidoglycan L,D-transpeptidase activity"/>
    <property type="evidence" value="ECO:0007669"/>
    <property type="project" value="TreeGrafter"/>
</dbReference>
<dbReference type="Proteomes" id="UP000034493">
    <property type="component" value="Unassembled WGS sequence"/>
</dbReference>
<dbReference type="InterPro" id="IPR038063">
    <property type="entry name" value="Transpep_catalytic_dom"/>
</dbReference>
<dbReference type="InterPro" id="IPR050979">
    <property type="entry name" value="LD-transpeptidase"/>
</dbReference>
<evidence type="ECO:0000256" key="1">
    <source>
        <dbReference type="ARBA" id="ARBA00004752"/>
    </source>
</evidence>
<name>A0A0G0VY77_9BACT</name>
<dbReference type="UniPathway" id="UPA00219"/>